<gene>
    <name evidence="2" type="ORF">CWS31_000965</name>
</gene>
<keyword evidence="1" id="KW-0472">Membrane</keyword>
<name>A0ABY3N1K4_9GAMM</name>
<keyword evidence="1" id="KW-0812">Transmembrane</keyword>
<evidence type="ECO:0000313" key="2">
    <source>
        <dbReference type="EMBL" id="TYK67137.1"/>
    </source>
</evidence>
<evidence type="ECO:0008006" key="4">
    <source>
        <dbReference type="Google" id="ProtNLM"/>
    </source>
</evidence>
<reference evidence="2 3" key="1">
    <citation type="submission" date="2019-08" db="EMBL/GenBank/DDBJ databases">
        <title>Microbe sample from Colwellia echini.</title>
        <authorList>
            <person name="Christiansen L."/>
            <person name="Pathiraja D."/>
            <person name="Schultz-Johansen M."/>
            <person name="Choi I.-G."/>
            <person name="Stougaard P."/>
        </authorList>
    </citation>
    <scope>NUCLEOTIDE SEQUENCE [LARGE SCALE GENOMIC DNA]</scope>
    <source>
        <strain evidence="2 3">A3</strain>
    </source>
</reference>
<sequence>MTTKKTINLLQAELYPEKALLTLSKVMVIWLGLLFIMVIWSFVTALNYNEALIIHDALKREQQQKQNQTKQLEVKLANRQITPALKQNLNTLKLVMQHKDALLSKLTDSNETFAGGFVMVMNNLSEMHHKDIRLQHISVNSANMSFSGLALNPQAVPAWLAGFKQSRLLSGKEFLNFKLTQNKDNLTEFVVSSTAKEGKG</sequence>
<feature type="transmembrane region" description="Helical" evidence="1">
    <location>
        <begin position="20"/>
        <end position="43"/>
    </location>
</feature>
<keyword evidence="1" id="KW-1133">Transmembrane helix</keyword>
<organism evidence="2 3">
    <name type="scientific">Colwellia echini</name>
    <dbReference type="NCBI Taxonomy" id="1982103"/>
    <lineage>
        <taxon>Bacteria</taxon>
        <taxon>Pseudomonadati</taxon>
        <taxon>Pseudomonadota</taxon>
        <taxon>Gammaproteobacteria</taxon>
        <taxon>Alteromonadales</taxon>
        <taxon>Colwelliaceae</taxon>
        <taxon>Colwellia</taxon>
    </lineage>
</organism>
<evidence type="ECO:0000313" key="3">
    <source>
        <dbReference type="Proteomes" id="UP000815846"/>
    </source>
</evidence>
<dbReference type="Pfam" id="PF05137">
    <property type="entry name" value="PilN"/>
    <property type="match status" value="1"/>
</dbReference>
<accession>A0ABY3N1K4</accession>
<dbReference type="Proteomes" id="UP000815846">
    <property type="component" value="Unassembled WGS sequence"/>
</dbReference>
<dbReference type="RefSeq" id="WP_101343285.1">
    <property type="nucleotide sequence ID" value="NZ_PJAI02000001.1"/>
</dbReference>
<keyword evidence="3" id="KW-1185">Reference proteome</keyword>
<proteinExistence type="predicted"/>
<evidence type="ECO:0000256" key="1">
    <source>
        <dbReference type="SAM" id="Phobius"/>
    </source>
</evidence>
<dbReference type="InterPro" id="IPR007813">
    <property type="entry name" value="PilN"/>
</dbReference>
<comment type="caution">
    <text evidence="2">The sequence shown here is derived from an EMBL/GenBank/DDBJ whole genome shotgun (WGS) entry which is preliminary data.</text>
</comment>
<dbReference type="EMBL" id="PJAI02000001">
    <property type="protein sequence ID" value="TYK67137.1"/>
    <property type="molecule type" value="Genomic_DNA"/>
</dbReference>
<protein>
    <recommendedName>
        <fullName evidence="4">Fimbrial assembly protein (PilN)</fullName>
    </recommendedName>
</protein>